<comment type="similarity">
    <text evidence="1">Belongs to the short-chain dehydrogenases/reductases (SDR) family.</text>
</comment>
<dbReference type="Proteomes" id="UP000199444">
    <property type="component" value="Unassembled WGS sequence"/>
</dbReference>
<evidence type="ECO:0000256" key="1">
    <source>
        <dbReference type="ARBA" id="ARBA00006484"/>
    </source>
</evidence>
<evidence type="ECO:0000313" key="2">
    <source>
        <dbReference type="EMBL" id="SDQ59073.1"/>
    </source>
</evidence>
<name>A0A1H1C4G3_9BACI</name>
<dbReference type="InterPro" id="IPR050259">
    <property type="entry name" value="SDR"/>
</dbReference>
<protein>
    <submittedName>
        <fullName evidence="2">3-oxoacyl-[acyl-carrier protein] reductase</fullName>
    </submittedName>
</protein>
<dbReference type="AlphaFoldDB" id="A0A1H1C4G3"/>
<dbReference type="InterPro" id="IPR002347">
    <property type="entry name" value="SDR_fam"/>
</dbReference>
<proteinExistence type="inferred from homology"/>
<dbReference type="Pfam" id="PF13561">
    <property type="entry name" value="adh_short_C2"/>
    <property type="match status" value="1"/>
</dbReference>
<dbReference type="PRINTS" id="PR00081">
    <property type="entry name" value="GDHRDH"/>
</dbReference>
<dbReference type="Gene3D" id="3.40.50.720">
    <property type="entry name" value="NAD(P)-binding Rossmann-like Domain"/>
    <property type="match status" value="1"/>
</dbReference>
<evidence type="ECO:0000313" key="3">
    <source>
        <dbReference type="Proteomes" id="UP000199444"/>
    </source>
</evidence>
<dbReference type="InterPro" id="IPR036291">
    <property type="entry name" value="NAD(P)-bd_dom_sf"/>
</dbReference>
<sequence length="238" mass="25947">MGKNVLLIGASGDIGGAIAESLASEGYKLILHYHKNKQAIDRYRLNLNNESILTEIQADLSVQSEVKQLLLELVFPVDAIIFASGKAHYGLFQDSDERVMDEMLALHVKTPWLITKHLLPAMIQNKQGKIIFITSIWGEIGASNEVMYSSLKGAQNSFVKALAKEVAPSGISVNAVSPGFIDTKMNNHLLPVEKETITSDIPINRAGTADDVANAILFLINDKSSYIQGEIINVTGGW</sequence>
<organism evidence="2 3">
    <name type="scientific">Virgibacillus salinus</name>
    <dbReference type="NCBI Taxonomy" id="553311"/>
    <lineage>
        <taxon>Bacteria</taxon>
        <taxon>Bacillati</taxon>
        <taxon>Bacillota</taxon>
        <taxon>Bacilli</taxon>
        <taxon>Bacillales</taxon>
        <taxon>Bacillaceae</taxon>
        <taxon>Virgibacillus</taxon>
    </lineage>
</organism>
<dbReference type="STRING" id="553311.SAMN05216231_2069"/>
<dbReference type="NCBIfam" id="NF047420">
    <property type="entry name" value="EF_P_mod_YmfI"/>
    <property type="match status" value="1"/>
</dbReference>
<reference evidence="2 3" key="1">
    <citation type="submission" date="2016-10" db="EMBL/GenBank/DDBJ databases">
        <authorList>
            <person name="de Groot N.N."/>
        </authorList>
    </citation>
    <scope>NUCLEOTIDE SEQUENCE [LARGE SCALE GENOMIC DNA]</scope>
    <source>
        <strain evidence="2 3">CGMCC 1.10449</strain>
    </source>
</reference>
<dbReference type="RefSeq" id="WP_092492885.1">
    <property type="nucleotide sequence ID" value="NZ_FNKD01000002.1"/>
</dbReference>
<dbReference type="PANTHER" id="PTHR42879:SF2">
    <property type="entry name" value="3-OXOACYL-[ACYL-CARRIER-PROTEIN] REDUCTASE FABG"/>
    <property type="match status" value="1"/>
</dbReference>
<dbReference type="CDD" id="cd05233">
    <property type="entry name" value="SDR_c"/>
    <property type="match status" value="1"/>
</dbReference>
<keyword evidence="3" id="KW-1185">Reference proteome</keyword>
<dbReference type="EMBL" id="FNKD01000002">
    <property type="protein sequence ID" value="SDQ59073.1"/>
    <property type="molecule type" value="Genomic_DNA"/>
</dbReference>
<accession>A0A1H1C4G3</accession>
<gene>
    <name evidence="2" type="ORF">SAMN05216231_2069</name>
</gene>
<dbReference type="PANTHER" id="PTHR42879">
    <property type="entry name" value="3-OXOACYL-(ACYL-CARRIER-PROTEIN) REDUCTASE"/>
    <property type="match status" value="1"/>
</dbReference>
<dbReference type="SUPFAM" id="SSF51735">
    <property type="entry name" value="NAD(P)-binding Rossmann-fold domains"/>
    <property type="match status" value="1"/>
</dbReference>